<protein>
    <submittedName>
        <fullName evidence="7">TetR/AcrR family transcriptional regulator</fullName>
    </submittedName>
</protein>
<dbReference type="Gene3D" id="1.10.357.10">
    <property type="entry name" value="Tetracycline Repressor, domain 2"/>
    <property type="match status" value="1"/>
</dbReference>
<organism evidence="7 8">
    <name type="scientific">Nocardiopsis tropica</name>
    <dbReference type="NCBI Taxonomy" id="109330"/>
    <lineage>
        <taxon>Bacteria</taxon>
        <taxon>Bacillati</taxon>
        <taxon>Actinomycetota</taxon>
        <taxon>Actinomycetes</taxon>
        <taxon>Streptosporangiales</taxon>
        <taxon>Nocardiopsidaceae</taxon>
        <taxon>Nocardiopsis</taxon>
    </lineage>
</organism>
<keyword evidence="2" id="KW-0805">Transcription regulation</keyword>
<dbReference type="Proteomes" id="UP001348641">
    <property type="component" value="Unassembled WGS sequence"/>
</dbReference>
<dbReference type="SUPFAM" id="SSF48498">
    <property type="entry name" value="Tetracyclin repressor-like, C-terminal domain"/>
    <property type="match status" value="1"/>
</dbReference>
<dbReference type="InterPro" id="IPR039538">
    <property type="entry name" value="BetI_C"/>
</dbReference>
<feature type="DNA-binding region" description="H-T-H motif" evidence="5">
    <location>
        <begin position="32"/>
        <end position="51"/>
    </location>
</feature>
<dbReference type="PANTHER" id="PTHR30055:SF234">
    <property type="entry name" value="HTH-TYPE TRANSCRIPTIONAL REGULATOR BETI"/>
    <property type="match status" value="1"/>
</dbReference>
<dbReference type="Pfam" id="PF00440">
    <property type="entry name" value="TetR_N"/>
    <property type="match status" value="1"/>
</dbReference>
<dbReference type="InterPro" id="IPR050109">
    <property type="entry name" value="HTH-type_TetR-like_transc_reg"/>
</dbReference>
<dbReference type="InterPro" id="IPR036271">
    <property type="entry name" value="Tet_transcr_reg_TetR-rel_C_sf"/>
</dbReference>
<evidence type="ECO:0000313" key="7">
    <source>
        <dbReference type="EMBL" id="MEE2050492.1"/>
    </source>
</evidence>
<dbReference type="RefSeq" id="WP_330157710.1">
    <property type="nucleotide sequence ID" value="NZ_BAAAJA010000046.1"/>
</dbReference>
<dbReference type="Pfam" id="PF13977">
    <property type="entry name" value="TetR_C_6"/>
    <property type="match status" value="1"/>
</dbReference>
<dbReference type="PANTHER" id="PTHR30055">
    <property type="entry name" value="HTH-TYPE TRANSCRIPTIONAL REGULATOR RUTR"/>
    <property type="match status" value="1"/>
</dbReference>
<name>A0ABU7KMI0_9ACTN</name>
<evidence type="ECO:0000256" key="5">
    <source>
        <dbReference type="PROSITE-ProRule" id="PRU00335"/>
    </source>
</evidence>
<accession>A0ABU7KMI0</accession>
<feature type="domain" description="HTH tetR-type" evidence="6">
    <location>
        <begin position="9"/>
        <end position="69"/>
    </location>
</feature>
<evidence type="ECO:0000313" key="8">
    <source>
        <dbReference type="Proteomes" id="UP001348641"/>
    </source>
</evidence>
<evidence type="ECO:0000256" key="2">
    <source>
        <dbReference type="ARBA" id="ARBA00023015"/>
    </source>
</evidence>
<sequence length="200" mass="21826">MTETTSAKTSSRDKILIAAAAMLGEDPTARLSVRAVAARAGVSTGSLRHHFPTQHALQDAVLAGIYETVFPGDPIHDTALPARDRLVACMRQLLAPAETGEEARKTWATMYETYFAREPTEEARQAYLGIERQMRHRVEHWLSVLVDEGVLSRGDNAPRARFLLTVVNGLTLERALPSTEALLASETATLFTAADSVLRG</sequence>
<dbReference type="EMBL" id="JAUUCC010000015">
    <property type="protein sequence ID" value="MEE2050492.1"/>
    <property type="molecule type" value="Genomic_DNA"/>
</dbReference>
<keyword evidence="4" id="KW-0804">Transcription</keyword>
<reference evidence="7 8" key="1">
    <citation type="submission" date="2023-07" db="EMBL/GenBank/DDBJ databases">
        <authorList>
            <person name="Girao M."/>
            <person name="Carvalho M.F."/>
        </authorList>
    </citation>
    <scope>NUCLEOTIDE SEQUENCE [LARGE SCALE GENOMIC DNA]</scope>
    <source>
        <strain evidence="7 8">66/93</strain>
    </source>
</reference>
<evidence type="ECO:0000256" key="3">
    <source>
        <dbReference type="ARBA" id="ARBA00023125"/>
    </source>
</evidence>
<evidence type="ECO:0000259" key="6">
    <source>
        <dbReference type="PROSITE" id="PS50977"/>
    </source>
</evidence>
<evidence type="ECO:0000256" key="1">
    <source>
        <dbReference type="ARBA" id="ARBA00022491"/>
    </source>
</evidence>
<dbReference type="InterPro" id="IPR009057">
    <property type="entry name" value="Homeodomain-like_sf"/>
</dbReference>
<keyword evidence="3 5" id="KW-0238">DNA-binding</keyword>
<evidence type="ECO:0000256" key="4">
    <source>
        <dbReference type="ARBA" id="ARBA00023163"/>
    </source>
</evidence>
<dbReference type="PROSITE" id="PS50977">
    <property type="entry name" value="HTH_TETR_2"/>
    <property type="match status" value="1"/>
</dbReference>
<gene>
    <name evidence="7" type="ORF">Q8A49_08275</name>
</gene>
<keyword evidence="1" id="KW-0678">Repressor</keyword>
<comment type="caution">
    <text evidence="7">The sequence shown here is derived from an EMBL/GenBank/DDBJ whole genome shotgun (WGS) entry which is preliminary data.</text>
</comment>
<proteinExistence type="predicted"/>
<dbReference type="InterPro" id="IPR001647">
    <property type="entry name" value="HTH_TetR"/>
</dbReference>
<dbReference type="SUPFAM" id="SSF46689">
    <property type="entry name" value="Homeodomain-like"/>
    <property type="match status" value="1"/>
</dbReference>